<evidence type="ECO:0000256" key="6">
    <source>
        <dbReference type="ARBA" id="ARBA00022840"/>
    </source>
</evidence>
<dbReference type="AlphaFoldDB" id="A0A813YQ37"/>
<dbReference type="InterPro" id="IPR011009">
    <property type="entry name" value="Kinase-like_dom_sf"/>
</dbReference>
<keyword evidence="2" id="KW-0723">Serine/threonine-protein kinase</keyword>
<dbReference type="Pfam" id="PF00069">
    <property type="entry name" value="Pkinase"/>
    <property type="match status" value="1"/>
</dbReference>
<gene>
    <name evidence="10" type="ORF">OXX778_LOCUS10719</name>
</gene>
<keyword evidence="3" id="KW-0808">Transferase</keyword>
<evidence type="ECO:0000256" key="5">
    <source>
        <dbReference type="ARBA" id="ARBA00022777"/>
    </source>
</evidence>
<dbReference type="PANTHER" id="PTHR43671:SF98">
    <property type="entry name" value="SERINE_THREONINE-PROTEIN KINASE NEK11"/>
    <property type="match status" value="1"/>
</dbReference>
<feature type="domain" description="Protein kinase" evidence="9">
    <location>
        <begin position="1"/>
        <end position="270"/>
    </location>
</feature>
<dbReference type="OrthoDB" id="10294778at2759"/>
<accession>A0A813YQ37</accession>
<evidence type="ECO:0000256" key="3">
    <source>
        <dbReference type="ARBA" id="ARBA00022679"/>
    </source>
</evidence>
<evidence type="ECO:0000313" key="10">
    <source>
        <dbReference type="EMBL" id="CAF0887168.1"/>
    </source>
</evidence>
<keyword evidence="5" id="KW-0418">Kinase</keyword>
<dbReference type="Proteomes" id="UP000663879">
    <property type="component" value="Unassembled WGS sequence"/>
</dbReference>
<evidence type="ECO:0000256" key="7">
    <source>
        <dbReference type="ARBA" id="ARBA00047899"/>
    </source>
</evidence>
<comment type="catalytic activity">
    <reaction evidence="7">
        <text>L-threonyl-[protein] + ATP = O-phospho-L-threonyl-[protein] + ADP + H(+)</text>
        <dbReference type="Rhea" id="RHEA:46608"/>
        <dbReference type="Rhea" id="RHEA-COMP:11060"/>
        <dbReference type="Rhea" id="RHEA-COMP:11605"/>
        <dbReference type="ChEBI" id="CHEBI:15378"/>
        <dbReference type="ChEBI" id="CHEBI:30013"/>
        <dbReference type="ChEBI" id="CHEBI:30616"/>
        <dbReference type="ChEBI" id="CHEBI:61977"/>
        <dbReference type="ChEBI" id="CHEBI:456216"/>
        <dbReference type="EC" id="2.7.11.1"/>
    </reaction>
</comment>
<evidence type="ECO:0000256" key="8">
    <source>
        <dbReference type="ARBA" id="ARBA00048679"/>
    </source>
</evidence>
<evidence type="ECO:0000313" key="11">
    <source>
        <dbReference type="Proteomes" id="UP000663879"/>
    </source>
</evidence>
<evidence type="ECO:0000256" key="4">
    <source>
        <dbReference type="ARBA" id="ARBA00022741"/>
    </source>
</evidence>
<dbReference type="InterPro" id="IPR050660">
    <property type="entry name" value="NEK_Ser/Thr_kinase"/>
</dbReference>
<reference evidence="10" key="1">
    <citation type="submission" date="2021-02" db="EMBL/GenBank/DDBJ databases">
        <authorList>
            <person name="Nowell W R."/>
        </authorList>
    </citation>
    <scope>NUCLEOTIDE SEQUENCE</scope>
    <source>
        <strain evidence="10">Ploen Becks lab</strain>
    </source>
</reference>
<dbReference type="InterPro" id="IPR000719">
    <property type="entry name" value="Prot_kinase_dom"/>
</dbReference>
<dbReference type="GO" id="GO:0004674">
    <property type="term" value="F:protein serine/threonine kinase activity"/>
    <property type="evidence" value="ECO:0007669"/>
    <property type="project" value="UniProtKB-KW"/>
</dbReference>
<evidence type="ECO:0000256" key="1">
    <source>
        <dbReference type="ARBA" id="ARBA00012513"/>
    </source>
</evidence>
<dbReference type="EMBL" id="CAJNOC010001732">
    <property type="protein sequence ID" value="CAF0887168.1"/>
    <property type="molecule type" value="Genomic_DNA"/>
</dbReference>
<keyword evidence="4" id="KW-0547">Nucleotide-binding</keyword>
<evidence type="ECO:0000256" key="2">
    <source>
        <dbReference type="ARBA" id="ARBA00022527"/>
    </source>
</evidence>
<evidence type="ECO:0000259" key="9">
    <source>
        <dbReference type="PROSITE" id="PS50011"/>
    </source>
</evidence>
<dbReference type="SUPFAM" id="SSF56112">
    <property type="entry name" value="Protein kinase-like (PK-like)"/>
    <property type="match status" value="1"/>
</dbReference>
<dbReference type="SMART" id="SM00220">
    <property type="entry name" value="S_TKc"/>
    <property type="match status" value="1"/>
</dbReference>
<dbReference type="GO" id="GO:0005524">
    <property type="term" value="F:ATP binding"/>
    <property type="evidence" value="ECO:0007669"/>
    <property type="project" value="UniProtKB-KW"/>
</dbReference>
<protein>
    <recommendedName>
        <fullName evidence="1">non-specific serine/threonine protein kinase</fullName>
        <ecNumber evidence="1">2.7.11.1</ecNumber>
    </recommendedName>
</protein>
<dbReference type="PANTHER" id="PTHR43671">
    <property type="entry name" value="SERINE/THREONINE-PROTEIN KINASE NEK"/>
    <property type="match status" value="1"/>
</dbReference>
<comment type="catalytic activity">
    <reaction evidence="8">
        <text>L-seryl-[protein] + ATP = O-phospho-L-seryl-[protein] + ADP + H(+)</text>
        <dbReference type="Rhea" id="RHEA:17989"/>
        <dbReference type="Rhea" id="RHEA-COMP:9863"/>
        <dbReference type="Rhea" id="RHEA-COMP:11604"/>
        <dbReference type="ChEBI" id="CHEBI:15378"/>
        <dbReference type="ChEBI" id="CHEBI:29999"/>
        <dbReference type="ChEBI" id="CHEBI:30616"/>
        <dbReference type="ChEBI" id="CHEBI:83421"/>
        <dbReference type="ChEBI" id="CHEBI:456216"/>
        <dbReference type="EC" id="2.7.11.1"/>
    </reaction>
</comment>
<sequence length="271" mass="32493">MGLQTSKINDLMVGDGLDMRYDIYKIKKLSGIEYFKCDDIADFNIKKTCEPVLVKDKRSQRVFQLINELNHPNIIAPHYFIDNGFFYVVRTYDDDYYAFAWRLQIQRHLQSYKKHIEIEEEQIIYWTKQLLTALACLHQNNVLHKFIIPEAISFKKDRLRLFIPASSEILELHDSVVEEKETWYKCPEHMNNKKIGLKYDIWSTGWALFNLCSLEDGRFILKDVEDFKSWKRPDIPRIYTRNLDRIFKMMTQYDPEERPSAQELLTEKIFN</sequence>
<keyword evidence="11" id="KW-1185">Reference proteome</keyword>
<organism evidence="10 11">
    <name type="scientific">Brachionus calyciflorus</name>
    <dbReference type="NCBI Taxonomy" id="104777"/>
    <lineage>
        <taxon>Eukaryota</taxon>
        <taxon>Metazoa</taxon>
        <taxon>Spiralia</taxon>
        <taxon>Gnathifera</taxon>
        <taxon>Rotifera</taxon>
        <taxon>Eurotatoria</taxon>
        <taxon>Monogononta</taxon>
        <taxon>Pseudotrocha</taxon>
        <taxon>Ploima</taxon>
        <taxon>Brachionidae</taxon>
        <taxon>Brachionus</taxon>
    </lineage>
</organism>
<proteinExistence type="predicted"/>
<dbReference type="Gene3D" id="1.10.510.10">
    <property type="entry name" value="Transferase(Phosphotransferase) domain 1"/>
    <property type="match status" value="1"/>
</dbReference>
<dbReference type="EC" id="2.7.11.1" evidence="1"/>
<dbReference type="PROSITE" id="PS50011">
    <property type="entry name" value="PROTEIN_KINASE_DOM"/>
    <property type="match status" value="1"/>
</dbReference>
<name>A0A813YQ37_9BILA</name>
<comment type="caution">
    <text evidence="10">The sequence shown here is derived from an EMBL/GenBank/DDBJ whole genome shotgun (WGS) entry which is preliminary data.</text>
</comment>
<keyword evidence="6" id="KW-0067">ATP-binding</keyword>